<dbReference type="InterPro" id="IPR037401">
    <property type="entry name" value="SnoaL-like"/>
</dbReference>
<keyword evidence="4" id="KW-1185">Reference proteome</keyword>
<dbReference type="Pfam" id="PF12680">
    <property type="entry name" value="SnoaL_2"/>
    <property type="match status" value="1"/>
</dbReference>
<evidence type="ECO:0000313" key="3">
    <source>
        <dbReference type="EMBL" id="WFG38928.1"/>
    </source>
</evidence>
<reference evidence="4 5" key="1">
    <citation type="submission" date="2019-11" db="EMBL/GenBank/DDBJ databases">
        <authorList>
            <person name="Cho J.-C."/>
        </authorList>
    </citation>
    <scope>NUCLEOTIDE SEQUENCE [LARGE SCALE GENOMIC DNA]</scope>
    <source>
        <strain evidence="3 4">JH1073</strain>
        <strain evidence="2 5">JH702</strain>
    </source>
</reference>
<dbReference type="EMBL" id="WMBE01000001">
    <property type="protein sequence ID" value="MDG0866357.1"/>
    <property type="molecule type" value="Genomic_DNA"/>
</dbReference>
<evidence type="ECO:0000313" key="4">
    <source>
        <dbReference type="Proteomes" id="UP001219901"/>
    </source>
</evidence>
<dbReference type="EMBL" id="CP046147">
    <property type="protein sequence ID" value="WFG38928.1"/>
    <property type="molecule type" value="Genomic_DNA"/>
</dbReference>
<evidence type="ECO:0000313" key="5">
    <source>
        <dbReference type="Proteomes" id="UP001321249"/>
    </source>
</evidence>
<organism evidence="3 4">
    <name type="scientific">Candidatus Lucifugimonas marina</name>
    <dbReference type="NCBI Taxonomy" id="3038979"/>
    <lineage>
        <taxon>Bacteria</taxon>
        <taxon>Bacillati</taxon>
        <taxon>Chloroflexota</taxon>
        <taxon>Dehalococcoidia</taxon>
        <taxon>SAR202 cluster</taxon>
        <taxon>Candidatus Lucifugimonadales</taxon>
        <taxon>Candidatus Lucifugimonadaceae</taxon>
        <taxon>Candidatus Lucifugimonas</taxon>
    </lineage>
</organism>
<evidence type="ECO:0000313" key="2">
    <source>
        <dbReference type="EMBL" id="MDG0866357.1"/>
    </source>
</evidence>
<name>A0AAJ5ZIU0_9CHLR</name>
<dbReference type="AlphaFoldDB" id="A0AAJ5ZIU0"/>
<reference evidence="3" key="2">
    <citation type="journal article" date="2023" name="Nat. Commun.">
        <title>Cultivation of marine bacteria of the SAR202 clade.</title>
        <authorList>
            <person name="Lim Y."/>
            <person name="Seo J.H."/>
            <person name="Giovannoni S.J."/>
            <person name="Kang I."/>
            <person name="Cho J.C."/>
        </authorList>
    </citation>
    <scope>NUCLEOTIDE SEQUENCE</scope>
    <source>
        <strain evidence="3">JH1073</strain>
    </source>
</reference>
<proteinExistence type="predicted"/>
<dbReference type="SUPFAM" id="SSF54427">
    <property type="entry name" value="NTF2-like"/>
    <property type="match status" value="1"/>
</dbReference>
<dbReference type="RefSeq" id="WP_342822207.1">
    <property type="nucleotide sequence ID" value="NZ_CP046146.1"/>
</dbReference>
<sequence>MTSTADVVQHHLESLAGGDLPGVISDYASDATLFTPNGTFNGTDEIQAFFEGFVASLPEDFIANMEVDVHSIDSEYGYITWHSGDAAPLGTDTFHVVDGKFAMQSFAAYLP</sequence>
<dbReference type="Proteomes" id="UP001321249">
    <property type="component" value="Unassembled WGS sequence"/>
</dbReference>
<gene>
    <name evidence="2" type="ORF">GKO46_04630</name>
    <name evidence="3" type="ORF">GKO48_04630</name>
</gene>
<protein>
    <submittedName>
        <fullName evidence="3">Nuclear transport factor 2 family protein</fullName>
    </submittedName>
</protein>
<dbReference type="Proteomes" id="UP001219901">
    <property type="component" value="Chromosome"/>
</dbReference>
<feature type="domain" description="SnoaL-like" evidence="1">
    <location>
        <begin position="8"/>
        <end position="101"/>
    </location>
</feature>
<dbReference type="Gene3D" id="3.10.450.50">
    <property type="match status" value="1"/>
</dbReference>
<accession>A0AAJ5ZIU0</accession>
<reference evidence="4" key="3">
    <citation type="submission" date="2023-06" db="EMBL/GenBank/DDBJ databases">
        <title>Pangenomics reveal diversification of enzyme families and niche specialization in globally abundant SAR202 bacteria.</title>
        <authorList>
            <person name="Saw J.H.W."/>
        </authorList>
    </citation>
    <scope>NUCLEOTIDE SEQUENCE [LARGE SCALE GENOMIC DNA]</scope>
    <source>
        <strain evidence="4">JH1073</strain>
    </source>
</reference>
<dbReference type="InterPro" id="IPR032710">
    <property type="entry name" value="NTF2-like_dom_sf"/>
</dbReference>
<evidence type="ECO:0000259" key="1">
    <source>
        <dbReference type="Pfam" id="PF12680"/>
    </source>
</evidence>